<feature type="compositionally biased region" description="Polar residues" evidence="2">
    <location>
        <begin position="93"/>
        <end position="112"/>
    </location>
</feature>
<keyword evidence="4" id="KW-1185">Reference proteome</keyword>
<dbReference type="InterPro" id="IPR036872">
    <property type="entry name" value="CH_dom_sf"/>
</dbReference>
<proteinExistence type="predicted"/>
<dbReference type="GO" id="GO:0030705">
    <property type="term" value="P:cytoskeleton-dependent intracellular transport"/>
    <property type="evidence" value="ECO:0007669"/>
    <property type="project" value="TreeGrafter"/>
</dbReference>
<feature type="region of interest" description="Disordered" evidence="2">
    <location>
        <begin position="324"/>
        <end position="348"/>
    </location>
</feature>
<gene>
    <name evidence="3" type="ORF">WR25_07054</name>
</gene>
<organism evidence="3 4">
    <name type="scientific">Diploscapter pachys</name>
    <dbReference type="NCBI Taxonomy" id="2018661"/>
    <lineage>
        <taxon>Eukaryota</taxon>
        <taxon>Metazoa</taxon>
        <taxon>Ecdysozoa</taxon>
        <taxon>Nematoda</taxon>
        <taxon>Chromadorea</taxon>
        <taxon>Rhabditida</taxon>
        <taxon>Rhabditina</taxon>
        <taxon>Rhabditomorpha</taxon>
        <taxon>Rhabditoidea</taxon>
        <taxon>Rhabditidae</taxon>
        <taxon>Diploscapter</taxon>
    </lineage>
</organism>
<dbReference type="PANTHER" id="PTHR18947:SF28">
    <property type="entry name" value="GIRDIN, ISOFORM A"/>
    <property type="match status" value="1"/>
</dbReference>
<dbReference type="GO" id="GO:0005737">
    <property type="term" value="C:cytoplasm"/>
    <property type="evidence" value="ECO:0007669"/>
    <property type="project" value="TreeGrafter"/>
</dbReference>
<dbReference type="GO" id="GO:0031122">
    <property type="term" value="P:cytoplasmic microtubule organization"/>
    <property type="evidence" value="ECO:0007669"/>
    <property type="project" value="TreeGrafter"/>
</dbReference>
<feature type="region of interest" description="Disordered" evidence="2">
    <location>
        <begin position="93"/>
        <end position="137"/>
    </location>
</feature>
<dbReference type="GO" id="GO:0051959">
    <property type="term" value="F:dynein light intermediate chain binding"/>
    <property type="evidence" value="ECO:0007669"/>
    <property type="project" value="TreeGrafter"/>
</dbReference>
<feature type="region of interest" description="Disordered" evidence="2">
    <location>
        <begin position="732"/>
        <end position="756"/>
    </location>
</feature>
<feature type="compositionally biased region" description="Basic and acidic residues" evidence="2">
    <location>
        <begin position="116"/>
        <end position="128"/>
    </location>
</feature>
<dbReference type="Gene3D" id="1.10.418.10">
    <property type="entry name" value="Calponin-like domain"/>
    <property type="match status" value="1"/>
</dbReference>
<sequence>MLHESGEEVNKFILLLLGCAIQGNKKKAFIERITKLDGPLQKGIADHIQRITDTSSVVLSLTDSCSERHQDVVWHLEKVMKERDTLQQTLMHATTEQESDEGSSTTATSSVNGDAPPRRREVVYDQRRSPSPNSFDRHASVELAHAKAELRKLRNVAEEKDEEINILRDELEAKEAEVLRLQDERHGLIKDARAAKDLRDELDYVQPKLEKVEKLEAEVSKLKLQLSEIDYYKGRSEQLNEDNLELEDSIRLLESQMEQVKMNVKNHHDVETRLDESQNTVRELQAEIGEKNAKIENFLLEQSKLETQLSNMATKMTEYERLMAKGEKTPRDSIGSLADQMNESDRSEITKLRSENRRLKAQLEGKNDASKDDSILLQSSEVEELRKSVEEKEREIEEERKSLEREREKTDRASRQLKQLDKTVDSLSEELKESSKQIESLRTERDDAIRNLQEARRKFAQFQTEFGKKLEQETEFKIHEIDSELKEAKASQCENKCTALCIRFHPQRHTSLCTFKNWALIIEMLKIADSDFQRRQAACEEERKEIENQLERVREEQRKLRIYIDEMKEEKIQMELQAAQLERSKKTMENERNMLRERCDKLEDELEEARMRLLNTDDAARRLEERERVMVEQKNRLGDVEAENRTIMQQLELESKKTQRLREDLVTEKAKIAELVGRLRSLCAAVALNGGKIDEDIEDDMKAAQVVKSRQCLRLTSRKSIFHDLLNRKSSSRLSRQLPQGNSQPTITQIAFTGQP</sequence>
<dbReference type="PANTHER" id="PTHR18947">
    <property type="entry name" value="HOOK PROTEINS"/>
    <property type="match status" value="1"/>
</dbReference>
<evidence type="ECO:0000256" key="1">
    <source>
        <dbReference type="SAM" id="Coils"/>
    </source>
</evidence>
<keyword evidence="1" id="KW-0175">Coiled coil</keyword>
<feature type="compositionally biased region" description="Polar residues" evidence="2">
    <location>
        <begin position="739"/>
        <end position="756"/>
    </location>
</feature>
<feature type="region of interest" description="Disordered" evidence="2">
    <location>
        <begin position="386"/>
        <end position="421"/>
    </location>
</feature>
<feature type="coiled-coil region" evidence="1">
    <location>
        <begin position="536"/>
        <end position="668"/>
    </location>
</feature>
<evidence type="ECO:0000313" key="3">
    <source>
        <dbReference type="EMBL" id="PAV64481.1"/>
    </source>
</evidence>
<dbReference type="GO" id="GO:0005813">
    <property type="term" value="C:centrosome"/>
    <property type="evidence" value="ECO:0007669"/>
    <property type="project" value="TreeGrafter"/>
</dbReference>
<dbReference type="Proteomes" id="UP000218231">
    <property type="component" value="Unassembled WGS sequence"/>
</dbReference>
<dbReference type="OrthoDB" id="10254988at2759"/>
<comment type="caution">
    <text evidence="3">The sequence shown here is derived from an EMBL/GenBank/DDBJ whole genome shotgun (WGS) entry which is preliminary data.</text>
</comment>
<feature type="coiled-coil region" evidence="1">
    <location>
        <begin position="236"/>
        <end position="301"/>
    </location>
</feature>
<dbReference type="GO" id="GO:0008017">
    <property type="term" value="F:microtubule binding"/>
    <property type="evidence" value="ECO:0007669"/>
    <property type="project" value="TreeGrafter"/>
</dbReference>
<feature type="coiled-coil region" evidence="1">
    <location>
        <begin position="143"/>
        <end position="191"/>
    </location>
</feature>
<reference evidence="3 4" key="1">
    <citation type="journal article" date="2017" name="Curr. Biol.">
        <title>Genome architecture and evolution of a unichromosomal asexual nematode.</title>
        <authorList>
            <person name="Fradin H."/>
            <person name="Zegar C."/>
            <person name="Gutwein M."/>
            <person name="Lucas J."/>
            <person name="Kovtun M."/>
            <person name="Corcoran D."/>
            <person name="Baugh L.R."/>
            <person name="Kiontke K."/>
            <person name="Gunsalus K."/>
            <person name="Fitch D.H."/>
            <person name="Piano F."/>
        </authorList>
    </citation>
    <scope>NUCLEOTIDE SEQUENCE [LARGE SCALE GENOMIC DNA]</scope>
    <source>
        <strain evidence="3">PF1309</strain>
    </source>
</reference>
<dbReference type="STRING" id="2018661.A0A2A2JS44"/>
<dbReference type="EMBL" id="LIAE01010258">
    <property type="protein sequence ID" value="PAV64481.1"/>
    <property type="molecule type" value="Genomic_DNA"/>
</dbReference>
<dbReference type="Gene3D" id="1.10.287.1490">
    <property type="match status" value="1"/>
</dbReference>
<evidence type="ECO:0000256" key="2">
    <source>
        <dbReference type="SAM" id="MobiDB-lite"/>
    </source>
</evidence>
<protein>
    <submittedName>
        <fullName evidence="3">Uncharacterized protein</fullName>
    </submittedName>
</protein>
<name>A0A2A2JS44_9BILA</name>
<evidence type="ECO:0000313" key="4">
    <source>
        <dbReference type="Proteomes" id="UP000218231"/>
    </source>
</evidence>
<accession>A0A2A2JS44</accession>
<dbReference type="SUPFAM" id="SSF116907">
    <property type="entry name" value="Hook domain"/>
    <property type="match status" value="1"/>
</dbReference>
<dbReference type="AlphaFoldDB" id="A0A2A2JS44"/>